<protein>
    <submittedName>
        <fullName evidence="3">Receptor-type tyrosine-protein phosphatase zeta</fullName>
    </submittedName>
</protein>
<proteinExistence type="predicted"/>
<dbReference type="InterPro" id="IPR000242">
    <property type="entry name" value="PTP_cat"/>
</dbReference>
<dbReference type="InterPro" id="IPR050348">
    <property type="entry name" value="Protein-Tyr_Phosphatase"/>
</dbReference>
<evidence type="ECO:0000313" key="4">
    <source>
        <dbReference type="Proteomes" id="UP000728185"/>
    </source>
</evidence>
<dbReference type="SMART" id="SM00194">
    <property type="entry name" value="PTPc"/>
    <property type="match status" value="1"/>
</dbReference>
<keyword evidence="3" id="KW-0675">Receptor</keyword>
<accession>A0A8E0S2N7</accession>
<keyword evidence="4" id="KW-1185">Reference proteome</keyword>
<feature type="domain" description="Tyrosine-protein phosphatase" evidence="2">
    <location>
        <begin position="54"/>
        <end position="550"/>
    </location>
</feature>
<dbReference type="OrthoDB" id="9979034at2759"/>
<evidence type="ECO:0000259" key="2">
    <source>
        <dbReference type="PROSITE" id="PS50055"/>
    </source>
</evidence>
<dbReference type="AlphaFoldDB" id="A0A8E0S2N7"/>
<dbReference type="CDD" id="cd00047">
    <property type="entry name" value="PTPc"/>
    <property type="match status" value="1"/>
</dbReference>
<dbReference type="Proteomes" id="UP000728185">
    <property type="component" value="Unassembled WGS sequence"/>
</dbReference>
<dbReference type="EMBL" id="LUCM01002360">
    <property type="protein sequence ID" value="KAA0197475.1"/>
    <property type="molecule type" value="Genomic_DNA"/>
</dbReference>
<dbReference type="SMART" id="SM00404">
    <property type="entry name" value="PTPc_motif"/>
    <property type="match status" value="1"/>
</dbReference>
<feature type="region of interest" description="Disordered" evidence="1">
    <location>
        <begin position="420"/>
        <end position="481"/>
    </location>
</feature>
<name>A0A8E0S2N7_9TREM</name>
<gene>
    <name evidence="3" type="ORF">FBUS_03711</name>
</gene>
<dbReference type="Pfam" id="PF00102">
    <property type="entry name" value="Y_phosphatase"/>
    <property type="match status" value="2"/>
</dbReference>
<comment type="caution">
    <text evidence="3">The sequence shown here is derived from an EMBL/GenBank/DDBJ whole genome shotgun (WGS) entry which is preliminary data.</text>
</comment>
<evidence type="ECO:0000256" key="1">
    <source>
        <dbReference type="SAM" id="MobiDB-lite"/>
    </source>
</evidence>
<dbReference type="PROSITE" id="PS50055">
    <property type="entry name" value="TYR_PHOSPHATASE_PTP"/>
    <property type="match status" value="1"/>
</dbReference>
<dbReference type="PANTHER" id="PTHR19134:SF449">
    <property type="entry name" value="TYROSINE-PROTEIN PHOSPHATASE 1"/>
    <property type="match status" value="1"/>
</dbReference>
<dbReference type="InterPro" id="IPR029021">
    <property type="entry name" value="Prot-tyrosine_phosphatase-like"/>
</dbReference>
<sequence length="564" mass="63807">MVKVVSCCRIHPGCLFLHPHPVALRCLLHQPDPISVHELPIWLDKQGNNNYAAIREEFKWLRVHSLRQEQAKRFTHDVGQRPENRLRNKYRNLVPFDHNYVRLSKPWCLSDLNQTDLETVPAGVSNDPGKAALATPANGFLDDLEETPVAESLADMGPDRLLSSDYTNASLVPGRAPGIAYCLVGSDRLPRTYIAAQAPVDHTRGLFWQMIWDHGVKLIVLLTRVRENGKEKCSVYWPGSSGDADGSNENGTIKRTVHFGQLTISLRAENDTNTYVKRQFIVRRTNDRKGEARTITQLHMMQWPDFSAPSKEHFSALLFTYWAERRCCANAEAPVLIHCSDVLSAPSIHWMYYLLWSTTSSVITDSALYSFQTSAGVGRTGTFICLDQLCQQVRYYLQPNFQPILLPNTASTRADEEPIYANLNGDSDEPGARTSLRMVDGGDTDMVGTGTVSSPRLSKTPSDSDRTLSPTHEEDESSGRQTLLFSSGNRISSSGRTGWSLGKMRRFGLGRKKTHCINVYKTVLWLRSHRSYMVQSEDQYLFIYRYLSHFIQQINNSDQIYENI</sequence>
<reference evidence="3" key="1">
    <citation type="submission" date="2019-05" db="EMBL/GenBank/DDBJ databases">
        <title>Annotation for the trematode Fasciolopsis buski.</title>
        <authorList>
            <person name="Choi Y.-J."/>
        </authorList>
    </citation>
    <scope>NUCLEOTIDE SEQUENCE</scope>
    <source>
        <strain evidence="3">HT</strain>
        <tissue evidence="3">Whole worm</tissue>
    </source>
</reference>
<feature type="compositionally biased region" description="Low complexity" evidence="1">
    <location>
        <begin position="438"/>
        <end position="452"/>
    </location>
</feature>
<dbReference type="SUPFAM" id="SSF52799">
    <property type="entry name" value="(Phosphotyrosine protein) phosphatases II"/>
    <property type="match status" value="1"/>
</dbReference>
<evidence type="ECO:0000313" key="3">
    <source>
        <dbReference type="EMBL" id="KAA0197475.1"/>
    </source>
</evidence>
<dbReference type="InterPro" id="IPR003595">
    <property type="entry name" value="Tyr_Pase_cat"/>
</dbReference>
<organism evidence="3 4">
    <name type="scientific">Fasciolopsis buskii</name>
    <dbReference type="NCBI Taxonomy" id="27845"/>
    <lineage>
        <taxon>Eukaryota</taxon>
        <taxon>Metazoa</taxon>
        <taxon>Spiralia</taxon>
        <taxon>Lophotrochozoa</taxon>
        <taxon>Platyhelminthes</taxon>
        <taxon>Trematoda</taxon>
        <taxon>Digenea</taxon>
        <taxon>Plagiorchiida</taxon>
        <taxon>Echinostomata</taxon>
        <taxon>Echinostomatoidea</taxon>
        <taxon>Fasciolidae</taxon>
        <taxon>Fasciolopsis</taxon>
    </lineage>
</organism>
<dbReference type="PRINTS" id="PR00700">
    <property type="entry name" value="PRTYPHPHTASE"/>
</dbReference>
<dbReference type="Gene3D" id="3.90.190.10">
    <property type="entry name" value="Protein tyrosine phosphatase superfamily"/>
    <property type="match status" value="1"/>
</dbReference>
<dbReference type="PANTHER" id="PTHR19134">
    <property type="entry name" value="RECEPTOR-TYPE TYROSINE-PROTEIN PHOSPHATASE"/>
    <property type="match status" value="1"/>
</dbReference>
<dbReference type="GO" id="GO:0004725">
    <property type="term" value="F:protein tyrosine phosphatase activity"/>
    <property type="evidence" value="ECO:0007669"/>
    <property type="project" value="InterPro"/>
</dbReference>